<dbReference type="EMBL" id="GBXM01054236">
    <property type="protein sequence ID" value="JAH54341.1"/>
    <property type="molecule type" value="Transcribed_RNA"/>
</dbReference>
<dbReference type="AlphaFoldDB" id="A0A0E9TL75"/>
<proteinExistence type="predicted"/>
<protein>
    <submittedName>
        <fullName evidence="1">Uncharacterized protein</fullName>
    </submittedName>
</protein>
<reference evidence="1" key="2">
    <citation type="journal article" date="2015" name="Fish Shellfish Immunol.">
        <title>Early steps in the European eel (Anguilla anguilla)-Vibrio vulnificus interaction in the gills: Role of the RtxA13 toxin.</title>
        <authorList>
            <person name="Callol A."/>
            <person name="Pajuelo D."/>
            <person name="Ebbesson L."/>
            <person name="Teles M."/>
            <person name="MacKenzie S."/>
            <person name="Amaro C."/>
        </authorList>
    </citation>
    <scope>NUCLEOTIDE SEQUENCE</scope>
</reference>
<sequence>MSIYDMLVVLNYTKIKSRTIYVTTTRACKSTRQVRCLGCP</sequence>
<reference evidence="1" key="1">
    <citation type="submission" date="2014-11" db="EMBL/GenBank/DDBJ databases">
        <authorList>
            <person name="Amaro Gonzalez C."/>
        </authorList>
    </citation>
    <scope>NUCLEOTIDE SEQUENCE</scope>
</reference>
<organism evidence="1">
    <name type="scientific">Anguilla anguilla</name>
    <name type="common">European freshwater eel</name>
    <name type="synonym">Muraena anguilla</name>
    <dbReference type="NCBI Taxonomy" id="7936"/>
    <lineage>
        <taxon>Eukaryota</taxon>
        <taxon>Metazoa</taxon>
        <taxon>Chordata</taxon>
        <taxon>Craniata</taxon>
        <taxon>Vertebrata</taxon>
        <taxon>Euteleostomi</taxon>
        <taxon>Actinopterygii</taxon>
        <taxon>Neopterygii</taxon>
        <taxon>Teleostei</taxon>
        <taxon>Anguilliformes</taxon>
        <taxon>Anguillidae</taxon>
        <taxon>Anguilla</taxon>
    </lineage>
</organism>
<evidence type="ECO:0000313" key="1">
    <source>
        <dbReference type="EMBL" id="JAH54341.1"/>
    </source>
</evidence>
<accession>A0A0E9TL75</accession>
<name>A0A0E9TL75_ANGAN</name>